<keyword evidence="2" id="KW-0560">Oxidoreductase</keyword>
<proteinExistence type="predicted"/>
<dbReference type="SUPFAM" id="SSF54909">
    <property type="entry name" value="Dimeric alpha+beta barrel"/>
    <property type="match status" value="1"/>
</dbReference>
<name>A0A1I0F7Z2_9BACT</name>
<dbReference type="PANTHER" id="PTHR33336:SF3">
    <property type="entry name" value="ABM DOMAIN-CONTAINING PROTEIN"/>
    <property type="match status" value="1"/>
</dbReference>
<protein>
    <submittedName>
        <fullName evidence="2">Quinol monooxygenase YgiN</fullName>
    </submittedName>
</protein>
<dbReference type="GO" id="GO:0004497">
    <property type="term" value="F:monooxygenase activity"/>
    <property type="evidence" value="ECO:0007669"/>
    <property type="project" value="UniProtKB-KW"/>
</dbReference>
<evidence type="ECO:0000259" key="1">
    <source>
        <dbReference type="PROSITE" id="PS51725"/>
    </source>
</evidence>
<dbReference type="GO" id="GO:0005829">
    <property type="term" value="C:cytosol"/>
    <property type="evidence" value="ECO:0007669"/>
    <property type="project" value="TreeGrafter"/>
</dbReference>
<dbReference type="RefSeq" id="WP_092771182.1">
    <property type="nucleotide sequence ID" value="NZ_FOHS01000002.1"/>
</dbReference>
<dbReference type="STRING" id="82805.SAMN04487998_2139"/>
<dbReference type="InterPro" id="IPR011008">
    <property type="entry name" value="Dimeric_a/b-barrel"/>
</dbReference>
<sequence length="105" mass="11550">MDTSSSTIICVAAEWRVQPGHAAEVLALMQQAAAAVRRREPGNLVYTVHVDPADEAHLFMYEQYAGPEALQAHIDSEHFQQIVVAQIVPLLAERSVARYVLAPTL</sequence>
<dbReference type="InterPro" id="IPR050744">
    <property type="entry name" value="AI-2_Isomerase_LsrG"/>
</dbReference>
<feature type="domain" description="ABM" evidence="1">
    <location>
        <begin position="9"/>
        <end position="100"/>
    </location>
</feature>
<dbReference type="Pfam" id="PF03992">
    <property type="entry name" value="ABM"/>
    <property type="match status" value="1"/>
</dbReference>
<gene>
    <name evidence="2" type="ORF">SAMN04487998_2139</name>
</gene>
<dbReference type="PANTHER" id="PTHR33336">
    <property type="entry name" value="QUINOL MONOOXYGENASE YGIN-RELATED"/>
    <property type="match status" value="1"/>
</dbReference>
<dbReference type="AlphaFoldDB" id="A0A1I0F7Z2"/>
<keyword evidence="3" id="KW-1185">Reference proteome</keyword>
<keyword evidence="2" id="KW-0503">Monooxygenase</keyword>
<dbReference type="OrthoDB" id="964493at2"/>
<dbReference type="Proteomes" id="UP000198697">
    <property type="component" value="Unassembled WGS sequence"/>
</dbReference>
<dbReference type="PROSITE" id="PS51725">
    <property type="entry name" value="ABM"/>
    <property type="match status" value="1"/>
</dbReference>
<dbReference type="EMBL" id="FOHS01000002">
    <property type="protein sequence ID" value="SET53551.1"/>
    <property type="molecule type" value="Genomic_DNA"/>
</dbReference>
<accession>A0A1I0F7Z2</accession>
<dbReference type="InterPro" id="IPR007138">
    <property type="entry name" value="ABM_dom"/>
</dbReference>
<dbReference type="Gene3D" id="3.30.70.100">
    <property type="match status" value="1"/>
</dbReference>
<organism evidence="2 3">
    <name type="scientific">Hymenobacter actinosclerus</name>
    <dbReference type="NCBI Taxonomy" id="82805"/>
    <lineage>
        <taxon>Bacteria</taxon>
        <taxon>Pseudomonadati</taxon>
        <taxon>Bacteroidota</taxon>
        <taxon>Cytophagia</taxon>
        <taxon>Cytophagales</taxon>
        <taxon>Hymenobacteraceae</taxon>
        <taxon>Hymenobacter</taxon>
    </lineage>
</organism>
<evidence type="ECO:0000313" key="2">
    <source>
        <dbReference type="EMBL" id="SET53551.1"/>
    </source>
</evidence>
<reference evidence="3" key="1">
    <citation type="submission" date="2016-10" db="EMBL/GenBank/DDBJ databases">
        <authorList>
            <person name="Varghese N."/>
            <person name="Submissions S."/>
        </authorList>
    </citation>
    <scope>NUCLEOTIDE SEQUENCE [LARGE SCALE GENOMIC DNA]</scope>
    <source>
        <strain evidence="3">DSM 15310</strain>
    </source>
</reference>
<evidence type="ECO:0000313" key="3">
    <source>
        <dbReference type="Proteomes" id="UP000198697"/>
    </source>
</evidence>